<dbReference type="SFLD" id="SFLDG01016">
    <property type="entry name" value="Prenyltransferase_Like_2"/>
    <property type="match status" value="1"/>
</dbReference>
<organism evidence="7 8">
    <name type="scientific">Lederbergia galactosidilytica</name>
    <dbReference type="NCBI Taxonomy" id="217031"/>
    <lineage>
        <taxon>Bacteria</taxon>
        <taxon>Bacillati</taxon>
        <taxon>Bacillota</taxon>
        <taxon>Bacilli</taxon>
        <taxon>Bacillales</taxon>
        <taxon>Bacillaceae</taxon>
        <taxon>Lederbergia</taxon>
    </lineage>
</organism>
<dbReference type="InterPro" id="IPR008930">
    <property type="entry name" value="Terpenoid_cyclase/PrenylTrfase"/>
</dbReference>
<dbReference type="InterPro" id="IPR032696">
    <property type="entry name" value="SQ_cyclase_C"/>
</dbReference>
<evidence type="ECO:0000313" key="8">
    <source>
        <dbReference type="Proteomes" id="UP000077881"/>
    </source>
</evidence>
<keyword evidence="8" id="KW-1185">Reference proteome</keyword>
<dbReference type="OrthoDB" id="9758578at2"/>
<dbReference type="PATRIC" id="fig|217031.6.peg.3370"/>
<evidence type="ECO:0000259" key="6">
    <source>
        <dbReference type="Pfam" id="PF13249"/>
    </source>
</evidence>
<dbReference type="UniPathway" id="UPA00337"/>
<accession>A0A177ZLP2</accession>
<dbReference type="InterPro" id="IPR006400">
    <property type="entry name" value="Hopene-cyclase"/>
</dbReference>
<feature type="domain" description="Squalene cyclase C-terminal" evidence="5">
    <location>
        <begin position="311"/>
        <end position="626"/>
    </location>
</feature>
<proteinExistence type="inferred from homology"/>
<dbReference type="InterPro" id="IPR018333">
    <property type="entry name" value="Squalene_cyclase"/>
</dbReference>
<dbReference type="EMBL" id="LDJR01000056">
    <property type="protein sequence ID" value="OAK68503.1"/>
    <property type="molecule type" value="Genomic_DNA"/>
</dbReference>
<evidence type="ECO:0000259" key="5">
    <source>
        <dbReference type="Pfam" id="PF13243"/>
    </source>
</evidence>
<dbReference type="InterPro" id="IPR032697">
    <property type="entry name" value="SQ_cyclase_N"/>
</dbReference>
<protein>
    <submittedName>
        <fullName evidence="7">Squalene-hopene cyclase</fullName>
    </submittedName>
</protein>
<comment type="caution">
    <text evidence="7">The sequence shown here is derived from an EMBL/GenBank/DDBJ whole genome shotgun (WGS) entry which is preliminary data.</text>
</comment>
<dbReference type="GO" id="GO:0005811">
    <property type="term" value="C:lipid droplet"/>
    <property type="evidence" value="ECO:0007669"/>
    <property type="project" value="InterPro"/>
</dbReference>
<dbReference type="Pfam" id="PF13249">
    <property type="entry name" value="SQHop_cyclase_N"/>
    <property type="match status" value="1"/>
</dbReference>
<dbReference type="AlphaFoldDB" id="A0A177ZLP2"/>
<dbReference type="SUPFAM" id="SSF48239">
    <property type="entry name" value="Terpenoid cyclases/Protein prenyltransferases"/>
    <property type="match status" value="2"/>
</dbReference>
<evidence type="ECO:0000256" key="1">
    <source>
        <dbReference type="ARBA" id="ARBA00004999"/>
    </source>
</evidence>
<dbReference type="Gene3D" id="1.50.10.20">
    <property type="match status" value="2"/>
</dbReference>
<dbReference type="PANTHER" id="PTHR11764">
    <property type="entry name" value="TERPENE CYCLASE/MUTASE FAMILY MEMBER"/>
    <property type="match status" value="1"/>
</dbReference>
<dbReference type="PANTHER" id="PTHR11764:SF20">
    <property type="entry name" value="LANOSTEROL SYNTHASE"/>
    <property type="match status" value="1"/>
</dbReference>
<dbReference type="GO" id="GO:0016104">
    <property type="term" value="P:triterpenoid biosynthetic process"/>
    <property type="evidence" value="ECO:0007669"/>
    <property type="project" value="InterPro"/>
</dbReference>
<evidence type="ECO:0000256" key="3">
    <source>
        <dbReference type="ARBA" id="ARBA00022737"/>
    </source>
</evidence>
<comment type="similarity">
    <text evidence="2">Belongs to the terpene cyclase/mutase family.</text>
</comment>
<name>A0A177ZLP2_9BACI</name>
<dbReference type="STRING" id="217031.ABB05_15625"/>
<keyword evidence="4" id="KW-0413">Isomerase</keyword>
<reference evidence="7 8" key="1">
    <citation type="submission" date="2015-05" db="EMBL/GenBank/DDBJ databases">
        <title>Comparison of genome.</title>
        <authorList>
            <person name="Zheng Z."/>
            <person name="Sun M."/>
        </authorList>
    </citation>
    <scope>NUCLEOTIDE SEQUENCE [LARGE SCALE GENOMIC DNA]</scope>
    <source>
        <strain evidence="7 8">G25-74</strain>
    </source>
</reference>
<dbReference type="NCBIfam" id="TIGR01787">
    <property type="entry name" value="squalene_cyclas"/>
    <property type="match status" value="1"/>
</dbReference>
<feature type="domain" description="Squalene cyclase N-terminal" evidence="6">
    <location>
        <begin position="14"/>
        <end position="297"/>
    </location>
</feature>
<evidence type="ECO:0000256" key="2">
    <source>
        <dbReference type="ARBA" id="ARBA00009755"/>
    </source>
</evidence>
<comment type="pathway">
    <text evidence="1">Secondary metabolite biosynthesis; hopanoid biosynthesis.</text>
</comment>
<dbReference type="Proteomes" id="UP000077881">
    <property type="component" value="Unassembled WGS sequence"/>
</dbReference>
<sequence length="630" mass="71681">MEGRLLRKVDEEISRIIAKFFQDQSADGSWSYPFEMGIVTDCYTIILLRILEIDREERLIKGLVHRIMERQEANGAWKLYQDEKDGNLSATVEAYFALLYSGYKSKHEPELIAAEQFIRENGGLAQTQIFTKIMLAIAGQYKWSDIFPIPLEFMLLPDTFPINFFDFSVFARANLAPLFILSDKKFTMQTQQTPNLSELLITGNTAFFTIEDRRDWGSILDVIEQGVEALLGLPEELHQLALTRTNDYIMKRIEPNGTLESYFSATYFMIFAFLAQGYEKKHSIIARAVEGIKSTICQIGESPHIQYTTANVWNTALISYALQEAGVPSESSVVERANQYLQSRQQHKLGDWALHNPNIPPGGWGFSDINTINPDVDDSTAALRAMALSVGKNNDNLPLWNRGIQWVMSMQNDDGGWPAFERNIDQDLLTLLPIERVEDLVLDPSTPDLTGRTLEFLGHYTDMKKDHPLIRRGIDWLLEHQQKDGSWDARWGIYYIYGTWAAVTGLRSVGIPAQHPALQKAVGWLQKIQLADGGWGESCNSDKANHYISLQSSTRSHTAWALDALIATATERTPQINSGIEFLIQQKEVAWTREYPKGQGMAGAFYIHYHSYDLIWPLVTLAHYKRKFYS</sequence>
<dbReference type="GO" id="GO:0016866">
    <property type="term" value="F:intramolecular transferase activity"/>
    <property type="evidence" value="ECO:0007669"/>
    <property type="project" value="InterPro"/>
</dbReference>
<evidence type="ECO:0000256" key="4">
    <source>
        <dbReference type="ARBA" id="ARBA00023235"/>
    </source>
</evidence>
<keyword evidence="3" id="KW-0677">Repeat</keyword>
<gene>
    <name evidence="7" type="ORF">ABB05_15625</name>
</gene>
<dbReference type="NCBIfam" id="TIGR01507">
    <property type="entry name" value="hopene_cyclase"/>
    <property type="match status" value="1"/>
</dbReference>
<dbReference type="Pfam" id="PF13243">
    <property type="entry name" value="SQHop_cyclase_C"/>
    <property type="match status" value="1"/>
</dbReference>
<evidence type="ECO:0000313" key="7">
    <source>
        <dbReference type="EMBL" id="OAK68503.1"/>
    </source>
</evidence>